<dbReference type="OrthoDB" id="9806887at2"/>
<dbReference type="GO" id="GO:1901137">
    <property type="term" value="P:carbohydrate derivative biosynthetic process"/>
    <property type="evidence" value="ECO:0007669"/>
    <property type="project" value="UniProtKB-ARBA"/>
</dbReference>
<evidence type="ECO:0000256" key="3">
    <source>
        <dbReference type="ARBA" id="ARBA00022679"/>
    </source>
</evidence>
<evidence type="ECO:0000313" key="7">
    <source>
        <dbReference type="Proteomes" id="UP000315389"/>
    </source>
</evidence>
<dbReference type="InterPro" id="IPR028098">
    <property type="entry name" value="Glyco_trans_4-like_N"/>
</dbReference>
<proteinExistence type="predicted"/>
<dbReference type="PANTHER" id="PTHR45947:SF3">
    <property type="entry name" value="SULFOQUINOVOSYL TRANSFERASE SQD2"/>
    <property type="match status" value="1"/>
</dbReference>
<dbReference type="SUPFAM" id="SSF53756">
    <property type="entry name" value="UDP-Glycosyltransferase/glycogen phosphorylase"/>
    <property type="match status" value="1"/>
</dbReference>
<dbReference type="InterPro" id="IPR050194">
    <property type="entry name" value="Glycosyltransferase_grp1"/>
</dbReference>
<gene>
    <name evidence="6" type="ORF">FB461_1477</name>
</gene>
<dbReference type="Gene3D" id="3.40.50.2000">
    <property type="entry name" value="Glycogen Phosphorylase B"/>
    <property type="match status" value="2"/>
</dbReference>
<dbReference type="InterPro" id="IPR001296">
    <property type="entry name" value="Glyco_trans_1"/>
</dbReference>
<feature type="domain" description="Glycosyl transferase family 1" evidence="4">
    <location>
        <begin position="183"/>
        <end position="355"/>
    </location>
</feature>
<accession>A0A542ZX75</accession>
<dbReference type="Proteomes" id="UP000315389">
    <property type="component" value="Unassembled WGS sequence"/>
</dbReference>
<comment type="caution">
    <text evidence="6">The sequence shown here is derived from an EMBL/GenBank/DDBJ whole genome shotgun (WGS) entry which is preliminary data.</text>
</comment>
<feature type="domain" description="Glycosyltransferase subfamily 4-like N-terminal" evidence="5">
    <location>
        <begin position="16"/>
        <end position="155"/>
    </location>
</feature>
<dbReference type="RefSeq" id="WP_142120259.1">
    <property type="nucleotide sequence ID" value="NZ_BAAASV010000002.1"/>
</dbReference>
<name>A0A542ZX75_RARFA</name>
<dbReference type="PANTHER" id="PTHR45947">
    <property type="entry name" value="SULFOQUINOVOSYL TRANSFERASE SQD2"/>
    <property type="match status" value="1"/>
</dbReference>
<organism evidence="6 7">
    <name type="scientific">Rarobacter faecitabidus</name>
    <dbReference type="NCBI Taxonomy" id="13243"/>
    <lineage>
        <taxon>Bacteria</taxon>
        <taxon>Bacillati</taxon>
        <taxon>Actinomycetota</taxon>
        <taxon>Actinomycetes</taxon>
        <taxon>Micrococcales</taxon>
        <taxon>Rarobacteraceae</taxon>
        <taxon>Rarobacter</taxon>
    </lineage>
</organism>
<evidence type="ECO:0000313" key="6">
    <source>
        <dbReference type="EMBL" id="TQL64945.1"/>
    </source>
</evidence>
<evidence type="ECO:0000256" key="2">
    <source>
        <dbReference type="ARBA" id="ARBA00022676"/>
    </source>
</evidence>
<dbReference type="AlphaFoldDB" id="A0A542ZX75"/>
<evidence type="ECO:0000259" key="5">
    <source>
        <dbReference type="Pfam" id="PF13439"/>
    </source>
</evidence>
<reference evidence="6 7" key="1">
    <citation type="submission" date="2019-06" db="EMBL/GenBank/DDBJ databases">
        <title>Sequencing the genomes of 1000 actinobacteria strains.</title>
        <authorList>
            <person name="Klenk H.-P."/>
        </authorList>
    </citation>
    <scope>NUCLEOTIDE SEQUENCE [LARGE SCALE GENOMIC DNA]</scope>
    <source>
        <strain evidence="6 7">DSM 4813</strain>
    </source>
</reference>
<evidence type="ECO:0000256" key="1">
    <source>
        <dbReference type="ARBA" id="ARBA00021292"/>
    </source>
</evidence>
<dbReference type="CDD" id="cd03801">
    <property type="entry name" value="GT4_PimA-like"/>
    <property type="match status" value="1"/>
</dbReference>
<keyword evidence="2 6" id="KW-0328">Glycosyltransferase</keyword>
<dbReference type="EMBL" id="VFOS01000001">
    <property type="protein sequence ID" value="TQL64945.1"/>
    <property type="molecule type" value="Genomic_DNA"/>
</dbReference>
<evidence type="ECO:0000259" key="4">
    <source>
        <dbReference type="Pfam" id="PF00534"/>
    </source>
</evidence>
<dbReference type="GO" id="GO:0016758">
    <property type="term" value="F:hexosyltransferase activity"/>
    <property type="evidence" value="ECO:0007669"/>
    <property type="project" value="TreeGrafter"/>
</dbReference>
<dbReference type="Pfam" id="PF00534">
    <property type="entry name" value="Glycos_transf_1"/>
    <property type="match status" value="1"/>
</dbReference>
<keyword evidence="7" id="KW-1185">Reference proteome</keyword>
<dbReference type="FunFam" id="3.40.50.2000:FF:000069">
    <property type="entry name" value="Alpha-(1-6)-phosphatidylinositol monomannoside mannosyltransferase"/>
    <property type="match status" value="1"/>
</dbReference>
<protein>
    <recommendedName>
        <fullName evidence="1">D-inositol 3-phosphate glycosyltransferase</fullName>
    </recommendedName>
</protein>
<keyword evidence="3 6" id="KW-0808">Transferase</keyword>
<sequence>MPRTLMITNDFPTRQGGIETFAEELAKRFDPDEIVVYTASMPGDAEYDRRAGFPVIRDRAGTLLPTRRVRKAVVRIMDEYSCDRVLFGAAAPLSLLSPALRKAGAKRIVAITHGHEAWWARIPVTAQLLRRMGNSVDALTYISIWCRDQISRALSPAGRDRQLRLAPGVDPGRFYPGVGARDAFASLGLADGTPIVLVTGRLVARKGQDTLIEAWPAVLASAPEARLVIVGKGPDEAKLRKLAATLHVEDAVIFAGSVPWADLPGYYDACTLFAMPSRTRKGGLEVEGLGIVYLEAGACGKPVVVGDSGGAPDAVVDGETGFLVDPRDPADVAAKIVDLLQNPELAARMGSAGRARVERDWTWDQVAATCKGYLGL</sequence>
<dbReference type="Pfam" id="PF13439">
    <property type="entry name" value="Glyco_transf_4"/>
    <property type="match status" value="1"/>
</dbReference>